<evidence type="ECO:0000313" key="2">
    <source>
        <dbReference type="EMBL" id="MBC3764589.1"/>
    </source>
</evidence>
<name>A0A8J6LVH9_9ALTE</name>
<dbReference type="EMBL" id="JACNEP010000001">
    <property type="protein sequence ID" value="MBC3764589.1"/>
    <property type="molecule type" value="Genomic_DNA"/>
</dbReference>
<feature type="coiled-coil region" evidence="1">
    <location>
        <begin position="139"/>
        <end position="166"/>
    </location>
</feature>
<gene>
    <name evidence="2" type="ORF">H8B19_01780</name>
</gene>
<dbReference type="PROSITE" id="PS51257">
    <property type="entry name" value="PROKAR_LIPOPROTEIN"/>
    <property type="match status" value="1"/>
</dbReference>
<evidence type="ECO:0008006" key="4">
    <source>
        <dbReference type="Google" id="ProtNLM"/>
    </source>
</evidence>
<dbReference type="AlphaFoldDB" id="A0A8J6LVH9"/>
<reference evidence="2" key="2">
    <citation type="submission" date="2020-08" db="EMBL/GenBank/DDBJ databases">
        <authorList>
            <person name="Lai Q."/>
        </authorList>
    </citation>
    <scope>NUCLEOTIDE SEQUENCE</scope>
    <source>
        <strain evidence="2">S27-2</strain>
    </source>
</reference>
<proteinExistence type="predicted"/>
<keyword evidence="1" id="KW-0175">Coiled coil</keyword>
<dbReference type="Proteomes" id="UP000601768">
    <property type="component" value="Unassembled WGS sequence"/>
</dbReference>
<organism evidence="2 3">
    <name type="scientific">Neptunicella marina</name>
    <dbReference type="NCBI Taxonomy" id="2125989"/>
    <lineage>
        <taxon>Bacteria</taxon>
        <taxon>Pseudomonadati</taxon>
        <taxon>Pseudomonadota</taxon>
        <taxon>Gammaproteobacteria</taxon>
        <taxon>Alteromonadales</taxon>
        <taxon>Alteromonadaceae</taxon>
        <taxon>Neptunicella</taxon>
    </lineage>
</organism>
<dbReference type="RefSeq" id="WP_186505055.1">
    <property type="nucleotide sequence ID" value="NZ_JACNEP010000001.1"/>
</dbReference>
<reference evidence="2" key="1">
    <citation type="journal article" date="2018" name="Int. J. Syst. Evol. Microbiol.">
        <title>Neptunicella marina gen. nov., sp. nov., isolated from surface seawater.</title>
        <authorList>
            <person name="Liu X."/>
            <person name="Lai Q."/>
            <person name="Du Y."/>
            <person name="Zhang X."/>
            <person name="Liu Z."/>
            <person name="Sun F."/>
            <person name="Shao Z."/>
        </authorList>
    </citation>
    <scope>NUCLEOTIDE SEQUENCE</scope>
    <source>
        <strain evidence="2">S27-2</strain>
    </source>
</reference>
<accession>A0A8J6LVH9</accession>
<comment type="caution">
    <text evidence="2">The sequence shown here is derived from an EMBL/GenBank/DDBJ whole genome shotgun (WGS) entry which is preliminary data.</text>
</comment>
<dbReference type="Pfam" id="PF19795">
    <property type="entry name" value="DUF6279"/>
    <property type="match status" value="1"/>
</dbReference>
<dbReference type="InterPro" id="IPR016875">
    <property type="entry name" value="UCP028200"/>
</dbReference>
<keyword evidence="3" id="KW-1185">Reference proteome</keyword>
<dbReference type="PIRSF" id="PIRSF028200">
    <property type="entry name" value="UCP028200"/>
    <property type="match status" value="1"/>
</dbReference>
<protein>
    <recommendedName>
        <fullName evidence="4">Lipoprotein</fullName>
    </recommendedName>
</protein>
<evidence type="ECO:0000313" key="3">
    <source>
        <dbReference type="Proteomes" id="UP000601768"/>
    </source>
</evidence>
<evidence type="ECO:0000256" key="1">
    <source>
        <dbReference type="SAM" id="Coils"/>
    </source>
</evidence>
<sequence>MRRWAGILGLLLLVTGCSSKFAYNNLDWISYWYIDDYIDLSRLQKQQVDKKLNLWLSWHRKEELARYKQQLETLKSLRYQGPLTAGQWLEQFEQGREHWYRFRDRVIPDLVSLAHLISDEQVDSIFAELDKQNNKSIKRRQDKSANEKLEERIEDTRENIEEFVGHLNAKQLDMIQQAAPQFNSAFKAWIAYRQAFQQACKEMLLQREKMADFDQQFLHLLGHPEEFQDQSFISLVEQNRMLYARLVADIDQTLTPAQVAKLNRELDDLIEDLDDLIQH</sequence>